<dbReference type="GO" id="GO:0006511">
    <property type="term" value="P:ubiquitin-dependent protein catabolic process"/>
    <property type="evidence" value="ECO:0007669"/>
    <property type="project" value="TreeGrafter"/>
</dbReference>
<dbReference type="InterPro" id="IPR035298">
    <property type="entry name" value="PSMD13"/>
</dbReference>
<organism evidence="3 4">
    <name type="scientific">Triparma columacea</name>
    <dbReference type="NCBI Taxonomy" id="722753"/>
    <lineage>
        <taxon>Eukaryota</taxon>
        <taxon>Sar</taxon>
        <taxon>Stramenopiles</taxon>
        <taxon>Ochrophyta</taxon>
        <taxon>Bolidophyceae</taxon>
        <taxon>Parmales</taxon>
        <taxon>Triparmaceae</taxon>
        <taxon>Triparma</taxon>
    </lineage>
</organism>
<dbReference type="PROSITE" id="PS50250">
    <property type="entry name" value="PCI"/>
    <property type="match status" value="1"/>
</dbReference>
<sequence>MAEYIEECMTSYPDLKSHYETMLNLCTSKLWHQLTVKLLSFTSDKANMRDSNLSFVNLFDKFVSTFEAKLNQLSLAKIATNVADSYGADDLQSRQSMIEGLLEKRARLGEQASLYLDMSLCQTLVSRNLDLALCKKSLASSKVILDTLEGTSDTSCHSSYYKAASMYHKVVGPPEAFYKSALMYISYTDAGTLSPDETQALATDVSLAALTGEGVYNFGEVVATPILESLKGTKDGWLMDLMLAFANGDVNTYNGIMARSSGEVKKHSALFTRLEFVNEKIKLLALVNMVFERNAGDRNISFKEIEARAQVEGDMVEWLIMKALSLGLIKGQMDEIDQQVTVSWVMPRVLGKEQIEALGERLGEWGKKVDEMKHYMDDQTIELFE</sequence>
<proteinExistence type="predicted"/>
<dbReference type="GO" id="GO:0005198">
    <property type="term" value="F:structural molecule activity"/>
    <property type="evidence" value="ECO:0007669"/>
    <property type="project" value="TreeGrafter"/>
</dbReference>
<accession>A0A9W7L7D9</accession>
<keyword evidence="1" id="KW-0647">Proteasome</keyword>
<dbReference type="GO" id="GO:0008541">
    <property type="term" value="C:proteasome regulatory particle, lid subcomplex"/>
    <property type="evidence" value="ECO:0007669"/>
    <property type="project" value="TreeGrafter"/>
</dbReference>
<feature type="domain" description="PCI" evidence="2">
    <location>
        <begin position="177"/>
        <end position="347"/>
    </location>
</feature>
<gene>
    <name evidence="3" type="ORF">TrCOL_g9203</name>
</gene>
<evidence type="ECO:0000256" key="1">
    <source>
        <dbReference type="ARBA" id="ARBA00022942"/>
    </source>
</evidence>
<dbReference type="InterPro" id="IPR054179">
    <property type="entry name" value="PSD13_N"/>
</dbReference>
<comment type="caution">
    <text evidence="3">The sequence shown here is derived from an EMBL/GenBank/DDBJ whole genome shotgun (WGS) entry which is preliminary data.</text>
</comment>
<dbReference type="PANTHER" id="PTHR10539:SF0">
    <property type="entry name" value="26S PROTEASOME NON-ATPASE REGULATORY SUBUNIT 13"/>
    <property type="match status" value="1"/>
</dbReference>
<dbReference type="AlphaFoldDB" id="A0A9W7L7D9"/>
<protein>
    <recommendedName>
        <fullName evidence="2">PCI domain-containing protein</fullName>
    </recommendedName>
</protein>
<dbReference type="OrthoDB" id="1093at2759"/>
<dbReference type="InterPro" id="IPR000717">
    <property type="entry name" value="PCI_dom"/>
</dbReference>
<dbReference type="EMBL" id="BRYA01000059">
    <property type="protein sequence ID" value="GMI35723.1"/>
    <property type="molecule type" value="Genomic_DNA"/>
</dbReference>
<reference evidence="4" key="1">
    <citation type="journal article" date="2023" name="Commun. Biol.">
        <title>Genome analysis of Parmales, the sister group of diatoms, reveals the evolutionary specialization of diatoms from phago-mixotrophs to photoautotrophs.</title>
        <authorList>
            <person name="Ban H."/>
            <person name="Sato S."/>
            <person name="Yoshikawa S."/>
            <person name="Yamada K."/>
            <person name="Nakamura Y."/>
            <person name="Ichinomiya M."/>
            <person name="Sato N."/>
            <person name="Blanc-Mathieu R."/>
            <person name="Endo H."/>
            <person name="Kuwata A."/>
            <person name="Ogata H."/>
        </authorList>
    </citation>
    <scope>NUCLEOTIDE SEQUENCE [LARGE SCALE GENOMIC DNA]</scope>
</reference>
<dbReference type="SMART" id="SM00088">
    <property type="entry name" value="PINT"/>
    <property type="match status" value="1"/>
</dbReference>
<dbReference type="PANTHER" id="PTHR10539">
    <property type="entry name" value="26S PROTEASOME NON-ATPASE REGULATORY SUBUNIT 13"/>
    <property type="match status" value="1"/>
</dbReference>
<dbReference type="GO" id="GO:0005829">
    <property type="term" value="C:cytosol"/>
    <property type="evidence" value="ECO:0007669"/>
    <property type="project" value="TreeGrafter"/>
</dbReference>
<name>A0A9W7L7D9_9STRA</name>
<evidence type="ECO:0000259" key="2">
    <source>
        <dbReference type="PROSITE" id="PS50250"/>
    </source>
</evidence>
<evidence type="ECO:0000313" key="4">
    <source>
        <dbReference type="Proteomes" id="UP001165065"/>
    </source>
</evidence>
<evidence type="ECO:0000313" key="3">
    <source>
        <dbReference type="EMBL" id="GMI35723.1"/>
    </source>
</evidence>
<dbReference type="Pfam" id="PF01399">
    <property type="entry name" value="PCI"/>
    <property type="match status" value="1"/>
</dbReference>
<dbReference type="GO" id="GO:0005634">
    <property type="term" value="C:nucleus"/>
    <property type="evidence" value="ECO:0007669"/>
    <property type="project" value="TreeGrafter"/>
</dbReference>
<keyword evidence="4" id="KW-1185">Reference proteome</keyword>
<dbReference type="Pfam" id="PF22037">
    <property type="entry name" value="PSD13_N"/>
    <property type="match status" value="1"/>
</dbReference>
<dbReference type="Proteomes" id="UP001165065">
    <property type="component" value="Unassembled WGS sequence"/>
</dbReference>